<comment type="caution">
    <text evidence="2">The sequence shown here is derived from an EMBL/GenBank/DDBJ whole genome shotgun (WGS) entry which is preliminary data.</text>
</comment>
<organism evidence="2 3">
    <name type="scientific">Oedothorax gibbosus</name>
    <dbReference type="NCBI Taxonomy" id="931172"/>
    <lineage>
        <taxon>Eukaryota</taxon>
        <taxon>Metazoa</taxon>
        <taxon>Ecdysozoa</taxon>
        <taxon>Arthropoda</taxon>
        <taxon>Chelicerata</taxon>
        <taxon>Arachnida</taxon>
        <taxon>Araneae</taxon>
        <taxon>Araneomorphae</taxon>
        <taxon>Entelegynae</taxon>
        <taxon>Araneoidea</taxon>
        <taxon>Linyphiidae</taxon>
        <taxon>Erigoninae</taxon>
        <taxon>Oedothorax</taxon>
    </lineage>
</organism>
<accession>A0AAV6VY73</accession>
<dbReference type="Proteomes" id="UP000827092">
    <property type="component" value="Unassembled WGS sequence"/>
</dbReference>
<dbReference type="EMBL" id="JAFNEN010000009">
    <property type="protein sequence ID" value="KAG8201023.1"/>
    <property type="molecule type" value="Genomic_DNA"/>
</dbReference>
<evidence type="ECO:0000256" key="1">
    <source>
        <dbReference type="SAM" id="MobiDB-lite"/>
    </source>
</evidence>
<keyword evidence="3" id="KW-1185">Reference proteome</keyword>
<name>A0AAV6VY73_9ARAC</name>
<evidence type="ECO:0000313" key="2">
    <source>
        <dbReference type="EMBL" id="KAG8201023.1"/>
    </source>
</evidence>
<gene>
    <name evidence="2" type="ORF">JTE90_002701</name>
</gene>
<evidence type="ECO:0000313" key="3">
    <source>
        <dbReference type="Proteomes" id="UP000827092"/>
    </source>
</evidence>
<reference evidence="2 3" key="1">
    <citation type="journal article" date="2022" name="Nat. Ecol. Evol.">
        <title>A masculinizing supergene underlies an exaggerated male reproductive morph in a spider.</title>
        <authorList>
            <person name="Hendrickx F."/>
            <person name="De Corte Z."/>
            <person name="Sonet G."/>
            <person name="Van Belleghem S.M."/>
            <person name="Kostlbacher S."/>
            <person name="Vangestel C."/>
        </authorList>
    </citation>
    <scope>NUCLEOTIDE SEQUENCE [LARGE SCALE GENOMIC DNA]</scope>
    <source>
        <strain evidence="2">W744_W776</strain>
    </source>
</reference>
<feature type="compositionally biased region" description="Basic and acidic residues" evidence="1">
    <location>
        <begin position="50"/>
        <end position="63"/>
    </location>
</feature>
<protein>
    <submittedName>
        <fullName evidence="2">Uncharacterized protein</fullName>
    </submittedName>
</protein>
<dbReference type="AlphaFoldDB" id="A0AAV6VY73"/>
<sequence>MSKNLSHKRNISRLASVNIINNLTRINKTLDPSPLLRGGWSHGMKMLKMMRERSRSRDRDRQARLPGNMPPK</sequence>
<feature type="region of interest" description="Disordered" evidence="1">
    <location>
        <begin position="50"/>
        <end position="72"/>
    </location>
</feature>
<proteinExistence type="predicted"/>